<evidence type="ECO:0000256" key="5">
    <source>
        <dbReference type="ARBA" id="ARBA00022989"/>
    </source>
</evidence>
<proteinExistence type="inferred from homology"/>
<dbReference type="Pfam" id="PF04226">
    <property type="entry name" value="Transgly_assoc"/>
    <property type="match status" value="1"/>
</dbReference>
<dbReference type="InterPro" id="IPR007341">
    <property type="entry name" value="Transgly_assoc"/>
</dbReference>
<evidence type="ECO:0000256" key="3">
    <source>
        <dbReference type="ARBA" id="ARBA00022475"/>
    </source>
</evidence>
<evidence type="ECO:0000256" key="1">
    <source>
        <dbReference type="ARBA" id="ARBA00004651"/>
    </source>
</evidence>
<gene>
    <name evidence="8" type="ORF">J2S35_001087</name>
</gene>
<dbReference type="RefSeq" id="WP_309850735.1">
    <property type="nucleotide sequence ID" value="NZ_BAAAIU010000005.1"/>
</dbReference>
<feature type="transmembrane region" description="Helical" evidence="7">
    <location>
        <begin position="27"/>
        <end position="51"/>
    </location>
</feature>
<comment type="subcellular location">
    <subcellularLocation>
        <location evidence="1">Cell membrane</location>
        <topology evidence="1">Multi-pass membrane protein</topology>
    </subcellularLocation>
</comment>
<evidence type="ECO:0000256" key="4">
    <source>
        <dbReference type="ARBA" id="ARBA00022692"/>
    </source>
</evidence>
<dbReference type="EMBL" id="JAVDUI010000001">
    <property type="protein sequence ID" value="MDR6892147.1"/>
    <property type="molecule type" value="Genomic_DNA"/>
</dbReference>
<dbReference type="PANTHER" id="PTHR33884:SF3">
    <property type="entry name" value="UPF0410 PROTEIN YMGE"/>
    <property type="match status" value="1"/>
</dbReference>
<evidence type="ECO:0000313" key="9">
    <source>
        <dbReference type="Proteomes" id="UP001247307"/>
    </source>
</evidence>
<reference evidence="8" key="1">
    <citation type="submission" date="2023-07" db="EMBL/GenBank/DDBJ databases">
        <title>Sequencing the genomes of 1000 actinobacteria strains.</title>
        <authorList>
            <person name="Klenk H.-P."/>
        </authorList>
    </citation>
    <scope>NUCLEOTIDE SEQUENCE</scope>
    <source>
        <strain evidence="8">DSM 13988</strain>
    </source>
</reference>
<dbReference type="AlphaFoldDB" id="A0AAE4C6G6"/>
<keyword evidence="6 7" id="KW-0472">Membrane</keyword>
<sequence>MNFLVWLIVGLVAGALAKLIMPGKQGGGFLATMILGVIGAFVGGFIGSAIFNINTNSGFNMATLFWAVIGSLIVSFAWGAFQRRKG</sequence>
<organism evidence="8 9">
    <name type="scientific">Falsarthrobacter nasiphocae</name>
    <dbReference type="NCBI Taxonomy" id="189863"/>
    <lineage>
        <taxon>Bacteria</taxon>
        <taxon>Bacillati</taxon>
        <taxon>Actinomycetota</taxon>
        <taxon>Actinomycetes</taxon>
        <taxon>Micrococcales</taxon>
        <taxon>Micrococcaceae</taxon>
        <taxon>Falsarthrobacter</taxon>
    </lineage>
</organism>
<keyword evidence="9" id="KW-1185">Reference proteome</keyword>
<comment type="caution">
    <text evidence="8">The sequence shown here is derived from an EMBL/GenBank/DDBJ whole genome shotgun (WGS) entry which is preliminary data.</text>
</comment>
<dbReference type="PANTHER" id="PTHR33884">
    <property type="entry name" value="UPF0410 PROTEIN YMGE"/>
    <property type="match status" value="1"/>
</dbReference>
<dbReference type="GO" id="GO:0005886">
    <property type="term" value="C:plasma membrane"/>
    <property type="evidence" value="ECO:0007669"/>
    <property type="project" value="UniProtKB-SubCell"/>
</dbReference>
<name>A0AAE4C6G6_9MICC</name>
<evidence type="ECO:0000256" key="6">
    <source>
        <dbReference type="ARBA" id="ARBA00023136"/>
    </source>
</evidence>
<keyword evidence="5 7" id="KW-1133">Transmembrane helix</keyword>
<feature type="transmembrane region" description="Helical" evidence="7">
    <location>
        <begin position="63"/>
        <end position="81"/>
    </location>
</feature>
<comment type="similarity">
    <text evidence="2">Belongs to the UPF0410 family.</text>
</comment>
<evidence type="ECO:0000256" key="7">
    <source>
        <dbReference type="SAM" id="Phobius"/>
    </source>
</evidence>
<accession>A0AAE4C6G6</accession>
<protein>
    <submittedName>
        <fullName evidence="8">Membrane protein YeaQ/YmgE (Transglycosylase-associated protein family)</fullName>
    </submittedName>
</protein>
<keyword evidence="4 7" id="KW-0812">Transmembrane</keyword>
<evidence type="ECO:0000313" key="8">
    <source>
        <dbReference type="EMBL" id="MDR6892147.1"/>
    </source>
</evidence>
<dbReference type="Proteomes" id="UP001247307">
    <property type="component" value="Unassembled WGS sequence"/>
</dbReference>
<keyword evidence="3" id="KW-1003">Cell membrane</keyword>
<evidence type="ECO:0000256" key="2">
    <source>
        <dbReference type="ARBA" id="ARBA00011006"/>
    </source>
</evidence>